<evidence type="ECO:0000313" key="2">
    <source>
        <dbReference type="EMBL" id="KTD82763.1"/>
    </source>
</evidence>
<dbReference type="EMBL" id="LNZB01000006">
    <property type="protein sequence ID" value="KTD82763.1"/>
    <property type="molecule type" value="Genomic_DNA"/>
</dbReference>
<keyword evidence="2" id="KW-0830">Ubiquinone</keyword>
<dbReference type="PANTHER" id="PTHR43861">
    <property type="entry name" value="TRANS-ACONITATE 2-METHYLTRANSFERASE-RELATED"/>
    <property type="match status" value="1"/>
</dbReference>
<keyword evidence="1" id="KW-0472">Membrane</keyword>
<keyword evidence="3" id="KW-1185">Reference proteome</keyword>
<proteinExistence type="predicted"/>
<dbReference type="EC" id="2.1.1.64" evidence="2"/>
<comment type="caution">
    <text evidence="2">The sequence shown here is derived from an EMBL/GenBank/DDBJ whole genome shotgun (WGS) entry which is preliminary data.</text>
</comment>
<dbReference type="Pfam" id="PF13489">
    <property type="entry name" value="Methyltransf_23"/>
    <property type="match status" value="1"/>
</dbReference>
<feature type="transmembrane region" description="Helical" evidence="1">
    <location>
        <begin position="253"/>
        <end position="273"/>
    </location>
</feature>
<dbReference type="AlphaFoldDB" id="A0A0W1AN44"/>
<dbReference type="CDD" id="cd02440">
    <property type="entry name" value="AdoMet_MTases"/>
    <property type="match status" value="1"/>
</dbReference>
<dbReference type="Proteomes" id="UP000054729">
    <property type="component" value="Unassembled WGS sequence"/>
</dbReference>
<dbReference type="GO" id="GO:0032259">
    <property type="term" value="P:methylation"/>
    <property type="evidence" value="ECO:0007669"/>
    <property type="project" value="UniProtKB-KW"/>
</dbReference>
<sequence>MKGSCSVCGEELRSGYQAWHSICKQCKYENASLIPKINHESNHQLIDEIHRENGLRELRVKNFKNLVKKIKKLTSENSRALLDVGCAHGWFLEAAKNDFKVLGLEPDTNIFELTSQNKFTVRNGFFPDEIKENERFDVITFNDVFEHIPNIKDILTSCNKYLNDKGLLVLNLPSSRGVFYKLSKWFCKIGFLGFFERLWQKDLPSPHLHYFNKSNLIQLLRKNGFQIIKSGSMPAIRFSGLYSRINYTGNYNIVLKILIYLGVLCLLPFLLILPKDAIYVIASPK</sequence>
<dbReference type="OrthoDB" id="5633170at2"/>
<evidence type="ECO:0000256" key="1">
    <source>
        <dbReference type="SAM" id="Phobius"/>
    </source>
</evidence>
<protein>
    <submittedName>
        <fullName evidence="2">3-demethylubiquinone-9 3-methyltransferase</fullName>
        <ecNumber evidence="2">2.1.1.64</ecNumber>
    </submittedName>
</protein>
<evidence type="ECO:0000313" key="3">
    <source>
        <dbReference type="Proteomes" id="UP000054729"/>
    </source>
</evidence>
<dbReference type="PATRIC" id="fig|66969.6.peg.265"/>
<keyword evidence="2" id="KW-0808">Transferase</keyword>
<dbReference type="SUPFAM" id="SSF53335">
    <property type="entry name" value="S-adenosyl-L-methionine-dependent methyltransferases"/>
    <property type="match status" value="1"/>
</dbReference>
<organism evidence="2 3">
    <name type="scientific">Legionella waltersii</name>
    <dbReference type="NCBI Taxonomy" id="66969"/>
    <lineage>
        <taxon>Bacteria</taxon>
        <taxon>Pseudomonadati</taxon>
        <taxon>Pseudomonadota</taxon>
        <taxon>Gammaproteobacteria</taxon>
        <taxon>Legionellales</taxon>
        <taxon>Legionellaceae</taxon>
        <taxon>Legionella</taxon>
    </lineage>
</organism>
<keyword evidence="1" id="KW-0812">Transmembrane</keyword>
<gene>
    <name evidence="2" type="primary">ubiG_1</name>
    <name evidence="2" type="ORF">Lwal_0241</name>
</gene>
<dbReference type="STRING" id="66969.Lwal_0241"/>
<accession>A0A0W1AN44</accession>
<dbReference type="Gene3D" id="3.40.50.150">
    <property type="entry name" value="Vaccinia Virus protein VP39"/>
    <property type="match status" value="1"/>
</dbReference>
<reference evidence="2 3" key="1">
    <citation type="submission" date="2015-11" db="EMBL/GenBank/DDBJ databases">
        <title>Genomic analysis of 38 Legionella species identifies large and diverse effector repertoires.</title>
        <authorList>
            <person name="Burstein D."/>
            <person name="Amaro F."/>
            <person name="Zusman T."/>
            <person name="Lifshitz Z."/>
            <person name="Cohen O."/>
            <person name="Gilbert J.A."/>
            <person name="Pupko T."/>
            <person name="Shuman H.A."/>
            <person name="Segal G."/>
        </authorList>
    </citation>
    <scope>NUCLEOTIDE SEQUENCE [LARGE SCALE GENOMIC DNA]</scope>
    <source>
        <strain evidence="2 3">ATCC 51914</strain>
    </source>
</reference>
<name>A0A0W1AN44_9GAMM</name>
<keyword evidence="1" id="KW-1133">Transmembrane helix</keyword>
<dbReference type="InterPro" id="IPR029063">
    <property type="entry name" value="SAM-dependent_MTases_sf"/>
</dbReference>
<dbReference type="RefSeq" id="WP_058479111.1">
    <property type="nucleotide sequence ID" value="NZ_CAAAIQ010000003.1"/>
</dbReference>
<dbReference type="GO" id="GO:0061542">
    <property type="term" value="F:3-demethylubiquinol 3-O-methyltransferase activity"/>
    <property type="evidence" value="ECO:0007669"/>
    <property type="project" value="UniProtKB-EC"/>
</dbReference>
<keyword evidence="2" id="KW-0489">Methyltransferase</keyword>